<reference evidence="1 2" key="1">
    <citation type="submission" date="2018-03" db="EMBL/GenBank/DDBJ databases">
        <authorList>
            <person name="Keele B.F."/>
        </authorList>
    </citation>
    <scope>NUCLEOTIDE SEQUENCE [LARGE SCALE GENOMIC DNA]</scope>
    <source>
        <strain evidence="1">ZCTH4_d</strain>
    </source>
</reference>
<evidence type="ECO:0000313" key="2">
    <source>
        <dbReference type="Proteomes" id="UP000257014"/>
    </source>
</evidence>
<protein>
    <submittedName>
        <fullName evidence="1">Uncharacterized protein</fullName>
    </submittedName>
</protein>
<accession>A0A3E0K6W0</accession>
<dbReference type="EMBL" id="QEWE01000011">
    <property type="protein sequence ID" value="REJ30244.1"/>
    <property type="molecule type" value="Genomic_DNA"/>
</dbReference>
<comment type="caution">
    <text evidence="1">The sequence shown here is derived from an EMBL/GenBank/DDBJ whole genome shotgun (WGS) entry which is preliminary data.</text>
</comment>
<name>A0A3E0K6W0_9BACI</name>
<dbReference type="Proteomes" id="UP000257014">
    <property type="component" value="Unassembled WGS sequence"/>
</dbReference>
<proteinExistence type="predicted"/>
<evidence type="ECO:0000313" key="1">
    <source>
        <dbReference type="EMBL" id="REJ30244.1"/>
    </source>
</evidence>
<organism evidence="1 2">
    <name type="scientific">Caldibacillus debilis</name>
    <dbReference type="NCBI Taxonomy" id="301148"/>
    <lineage>
        <taxon>Bacteria</taxon>
        <taxon>Bacillati</taxon>
        <taxon>Bacillota</taxon>
        <taxon>Bacilli</taxon>
        <taxon>Bacillales</taxon>
        <taxon>Bacillaceae</taxon>
        <taxon>Caldibacillus</taxon>
    </lineage>
</organism>
<dbReference type="AlphaFoldDB" id="A0A3E0K6W0"/>
<gene>
    <name evidence="1" type="ORF">C6P37_03805</name>
</gene>
<sequence>MPDFSAAEKTAGRRPSFLSAVRNDGAGKLRFPPWIADRATVFFFQQARKNTDRHAPEFILPAHGDFLS</sequence>